<organism evidence="3 4">
    <name type="scientific">Pseudomonas jessenii</name>
    <dbReference type="NCBI Taxonomy" id="77298"/>
    <lineage>
        <taxon>Bacteria</taxon>
        <taxon>Pseudomonadati</taxon>
        <taxon>Pseudomonadota</taxon>
        <taxon>Gammaproteobacteria</taxon>
        <taxon>Pseudomonadales</taxon>
        <taxon>Pseudomonadaceae</taxon>
        <taxon>Pseudomonas</taxon>
    </lineage>
</organism>
<evidence type="ECO:0000313" key="4">
    <source>
        <dbReference type="Proteomes" id="UP000255365"/>
    </source>
</evidence>
<dbReference type="Proteomes" id="UP000255365">
    <property type="component" value="Unassembled WGS sequence"/>
</dbReference>
<sequence>MNRHTLWWGGALLVALLSVLGIFLYLVAKPYQEQIDHGPSPAAQANPYLAAEMFLRERGINVSHAESLAVLPDIEPHGHTLLLFNDRSRMTPRQVDQVLNWTRAGGRLVFVAESLWDEQSKQSNDLLLDRVQLHQSLSKDLKESPADQEKDPYPKLTKLYLEDEDAPAYAGFDTDFHLDDPKNLAQAWANSAKATHMMQLAYSLGSITVVTDAELWKTTAIAQYDNAWLLWYLSADTDVTLIYNTEHDGLLTLLWRYFPQAIVALLALIGLWLWQAGVRHGPLQAPAPNGRRQLQEHLRASADFMLRHNGQQALLQALQQDVLRRARRRHPGFDQLNVAEQWLALSRLTRQPTRAISQALSPVPNRRMSSADFCRQVAHLQTLRNTL</sequence>
<dbReference type="EMBL" id="QRAV01000002">
    <property type="protein sequence ID" value="RDL23806.1"/>
    <property type="molecule type" value="Genomic_DNA"/>
</dbReference>
<keyword evidence="1" id="KW-0812">Transmembrane</keyword>
<proteinExistence type="predicted"/>
<protein>
    <submittedName>
        <fullName evidence="3">Uncharacterized protein DUF4350</fullName>
    </submittedName>
</protein>
<reference evidence="3 4" key="1">
    <citation type="submission" date="2018-07" db="EMBL/GenBank/DDBJ databases">
        <title>Genome sequencing of rice bacterial endophytes.</title>
        <authorList>
            <person name="Venturi V."/>
        </authorList>
    </citation>
    <scope>NUCLEOTIDE SEQUENCE [LARGE SCALE GENOMIC DNA]</scope>
    <source>
        <strain evidence="3 4">E2333</strain>
    </source>
</reference>
<evidence type="ECO:0000259" key="2">
    <source>
        <dbReference type="Pfam" id="PF14258"/>
    </source>
</evidence>
<name>A0A370SVN9_PSEJE</name>
<feature type="domain" description="DUF4350" evidence="2">
    <location>
        <begin position="42"/>
        <end position="233"/>
    </location>
</feature>
<comment type="caution">
    <text evidence="3">The sequence shown here is derived from an EMBL/GenBank/DDBJ whole genome shotgun (WGS) entry which is preliminary data.</text>
</comment>
<evidence type="ECO:0000256" key="1">
    <source>
        <dbReference type="SAM" id="Phobius"/>
    </source>
</evidence>
<dbReference type="Pfam" id="PF14258">
    <property type="entry name" value="DUF4350"/>
    <property type="match status" value="1"/>
</dbReference>
<accession>A0A370SVN9</accession>
<feature type="transmembrane region" description="Helical" evidence="1">
    <location>
        <begin position="254"/>
        <end position="274"/>
    </location>
</feature>
<dbReference type="AlphaFoldDB" id="A0A370SVN9"/>
<dbReference type="InterPro" id="IPR025646">
    <property type="entry name" value="DUF4350"/>
</dbReference>
<keyword evidence="1" id="KW-1133">Transmembrane helix</keyword>
<keyword evidence="1" id="KW-0472">Membrane</keyword>
<dbReference type="RefSeq" id="WP_115146128.1">
    <property type="nucleotide sequence ID" value="NZ_QRAV01000002.1"/>
</dbReference>
<gene>
    <name evidence="3" type="ORF">DEU51_10249</name>
</gene>
<feature type="transmembrane region" description="Helical" evidence="1">
    <location>
        <begin position="6"/>
        <end position="27"/>
    </location>
</feature>
<evidence type="ECO:0000313" key="3">
    <source>
        <dbReference type="EMBL" id="RDL23806.1"/>
    </source>
</evidence>